<dbReference type="PANTHER" id="PTHR34853:SF1">
    <property type="entry name" value="LIPASE 5"/>
    <property type="match status" value="1"/>
</dbReference>
<accession>A0ABT7YQZ1</accession>
<evidence type="ECO:0000313" key="2">
    <source>
        <dbReference type="EMBL" id="MDN3241006.1"/>
    </source>
</evidence>
<reference evidence="2" key="1">
    <citation type="submission" date="2023-06" db="EMBL/GenBank/DDBJ databases">
        <title>Gycomyces niveus sp.nov., a novel actinomycete isolated from soil in Shouguang.</title>
        <authorList>
            <person name="Yang X."/>
            <person name="Zhao J."/>
        </authorList>
    </citation>
    <scope>NUCLEOTIDE SEQUENCE</scope>
    <source>
        <strain evidence="2">NEAU C2</strain>
    </source>
</reference>
<dbReference type="Proteomes" id="UP001171902">
    <property type="component" value="Unassembled WGS sequence"/>
</dbReference>
<comment type="caution">
    <text evidence="2">The sequence shown here is derived from an EMBL/GenBank/DDBJ whole genome shotgun (WGS) entry which is preliminary data.</text>
</comment>
<dbReference type="EMBL" id="JAUEMJ010000004">
    <property type="protein sequence ID" value="MDN3241006.1"/>
    <property type="molecule type" value="Genomic_DNA"/>
</dbReference>
<dbReference type="RefSeq" id="WP_289957927.1">
    <property type="nucleotide sequence ID" value="NZ_JAUEMJ010000004.1"/>
</dbReference>
<evidence type="ECO:0000256" key="1">
    <source>
        <dbReference type="SAM" id="SignalP"/>
    </source>
</evidence>
<dbReference type="Gene3D" id="3.40.50.1820">
    <property type="entry name" value="alpha/beta hydrolase"/>
    <property type="match status" value="1"/>
</dbReference>
<dbReference type="Pfam" id="PF03583">
    <property type="entry name" value="LIP"/>
    <property type="match status" value="1"/>
</dbReference>
<protein>
    <submittedName>
        <fullName evidence="2">Lipase family protein</fullName>
    </submittedName>
</protein>
<dbReference type="PANTHER" id="PTHR34853">
    <property type="match status" value="1"/>
</dbReference>
<keyword evidence="3" id="KW-1185">Reference proteome</keyword>
<name>A0ABT7YQZ1_9ACTN</name>
<keyword evidence="1" id="KW-0732">Signal</keyword>
<dbReference type="InterPro" id="IPR005152">
    <property type="entry name" value="Lipase_secreted"/>
</dbReference>
<organism evidence="2 3">
    <name type="scientific">Glycomyces tritici</name>
    <dbReference type="NCBI Taxonomy" id="2665176"/>
    <lineage>
        <taxon>Bacteria</taxon>
        <taxon>Bacillati</taxon>
        <taxon>Actinomycetota</taxon>
        <taxon>Actinomycetes</taxon>
        <taxon>Glycomycetales</taxon>
        <taxon>Glycomycetaceae</taxon>
        <taxon>Glycomyces</taxon>
    </lineage>
</organism>
<dbReference type="PIRSF" id="PIRSF029171">
    <property type="entry name" value="Esterase_LipA"/>
    <property type="match status" value="1"/>
</dbReference>
<feature type="signal peptide" evidence="1">
    <location>
        <begin position="1"/>
        <end position="34"/>
    </location>
</feature>
<evidence type="ECO:0000313" key="3">
    <source>
        <dbReference type="Proteomes" id="UP001171902"/>
    </source>
</evidence>
<proteinExistence type="predicted"/>
<sequence length="377" mass="38887">MFGLRLSRPARFLGVALAACLAAIGLGIPHAASAHQGPPPGSPTEFSWLPDHLRLDGAGLAWRVEYTSTSFDGTRNIVGGTLTFPSGRPPAGGWPIAALLPGASGTAERCAPSIVGNPPFATPLLESLLAAGWAVAETDYEGVSTPGPNPGVHGPSEAHSAIDLVRVAQHIGIASDTWAAVGYSQGGHGALHTSALAADYAPELDHVGTVAIAPVTQLQLLLSPPADDPQFPVSVFMPYFGAALAATHPDQYEPADWFTPAGLALVAAADELCTEQMAARTAALTNADVFTDAPSAMAEMRELLAAQEIPTAGHAQPIRIVHGTADGLPWQFTELTAGQLTAGGADVEFVPLTGEDHFSVLAAAEPMVLDWLAAFLE</sequence>
<dbReference type="SUPFAM" id="SSF53474">
    <property type="entry name" value="alpha/beta-Hydrolases"/>
    <property type="match status" value="1"/>
</dbReference>
<dbReference type="InterPro" id="IPR029058">
    <property type="entry name" value="AB_hydrolase_fold"/>
</dbReference>
<feature type="chain" id="PRO_5047217398" evidence="1">
    <location>
        <begin position="35"/>
        <end position="377"/>
    </location>
</feature>
<gene>
    <name evidence="2" type="ORF">QWI33_14840</name>
</gene>